<evidence type="ECO:0000313" key="8">
    <source>
        <dbReference type="EMBL" id="KAB2344696.1"/>
    </source>
</evidence>
<dbReference type="EMBL" id="WBMT01000015">
    <property type="protein sequence ID" value="KAB2344696.1"/>
    <property type="molecule type" value="Genomic_DNA"/>
</dbReference>
<evidence type="ECO:0008006" key="10">
    <source>
        <dbReference type="Google" id="ProtNLM"/>
    </source>
</evidence>
<comment type="subcellular location">
    <subcellularLocation>
        <location evidence="1">Cell membrane</location>
        <topology evidence="1">Multi-pass membrane protein</topology>
    </subcellularLocation>
</comment>
<keyword evidence="9" id="KW-1185">Reference proteome</keyword>
<evidence type="ECO:0000256" key="5">
    <source>
        <dbReference type="ARBA" id="ARBA00023136"/>
    </source>
</evidence>
<evidence type="ECO:0000256" key="3">
    <source>
        <dbReference type="ARBA" id="ARBA00022692"/>
    </source>
</evidence>
<evidence type="ECO:0000313" key="9">
    <source>
        <dbReference type="Proteomes" id="UP000468735"/>
    </source>
</evidence>
<keyword evidence="4 7" id="KW-1133">Transmembrane helix</keyword>
<keyword evidence="3 7" id="KW-0812">Transmembrane</keyword>
<feature type="region of interest" description="Disordered" evidence="6">
    <location>
        <begin position="148"/>
        <end position="172"/>
    </location>
</feature>
<feature type="transmembrane region" description="Helical" evidence="7">
    <location>
        <begin position="32"/>
        <end position="54"/>
    </location>
</feature>
<evidence type="ECO:0000256" key="7">
    <source>
        <dbReference type="SAM" id="Phobius"/>
    </source>
</evidence>
<sequence>MSAVATVVEGWTPEPGGESAPIPLRRNRDFQILWLGQSVAHLGNEIALLAYPLLILEIHGTTALVGVLGFLAYAAGLAARLPAGAGPTAAGPWRPARLDGPSPWSPWRVAVAVGAAPVWLIIVVAVVDSVGLELFRFAERGALRHIEHPHRCRPRSPVTRRGHRRRRSPGRPSGGWLFAVGRTLPFAVNAVTHLLAALAVLTIRRPLRSPAQGSPEGVRGGVAVTGATSGGEASVAAGDLL</sequence>
<proteinExistence type="predicted"/>
<feature type="transmembrane region" description="Helical" evidence="7">
    <location>
        <begin position="60"/>
        <end position="79"/>
    </location>
</feature>
<feature type="transmembrane region" description="Helical" evidence="7">
    <location>
        <begin position="107"/>
        <end position="127"/>
    </location>
</feature>
<evidence type="ECO:0000256" key="2">
    <source>
        <dbReference type="ARBA" id="ARBA00022475"/>
    </source>
</evidence>
<evidence type="ECO:0000256" key="1">
    <source>
        <dbReference type="ARBA" id="ARBA00004651"/>
    </source>
</evidence>
<dbReference type="Proteomes" id="UP000468735">
    <property type="component" value="Unassembled WGS sequence"/>
</dbReference>
<feature type="compositionally biased region" description="Low complexity" evidence="6">
    <location>
        <begin position="221"/>
        <end position="234"/>
    </location>
</feature>
<evidence type="ECO:0000256" key="6">
    <source>
        <dbReference type="SAM" id="MobiDB-lite"/>
    </source>
</evidence>
<protein>
    <recommendedName>
        <fullName evidence="10">MFS transporter</fullName>
    </recommendedName>
</protein>
<feature type="region of interest" description="Disordered" evidence="6">
    <location>
        <begin position="210"/>
        <end position="241"/>
    </location>
</feature>
<feature type="compositionally biased region" description="Basic residues" evidence="6">
    <location>
        <begin position="148"/>
        <end position="169"/>
    </location>
</feature>
<dbReference type="AlphaFoldDB" id="A0A6H9YVB4"/>
<organism evidence="8 9">
    <name type="scientific">Actinomadura rudentiformis</name>
    <dbReference type="NCBI Taxonomy" id="359158"/>
    <lineage>
        <taxon>Bacteria</taxon>
        <taxon>Bacillati</taxon>
        <taxon>Actinomycetota</taxon>
        <taxon>Actinomycetes</taxon>
        <taxon>Streptosporangiales</taxon>
        <taxon>Thermomonosporaceae</taxon>
        <taxon>Actinomadura</taxon>
    </lineage>
</organism>
<keyword evidence="2" id="KW-1003">Cell membrane</keyword>
<dbReference type="RefSeq" id="WP_151565064.1">
    <property type="nucleotide sequence ID" value="NZ_WBMT01000015.1"/>
</dbReference>
<dbReference type="PANTHER" id="PTHR23513">
    <property type="entry name" value="INTEGRAL MEMBRANE EFFLUX PROTEIN-RELATED"/>
    <property type="match status" value="1"/>
</dbReference>
<dbReference type="PANTHER" id="PTHR23513:SF6">
    <property type="entry name" value="MAJOR FACILITATOR SUPERFAMILY ASSOCIATED DOMAIN-CONTAINING PROTEIN"/>
    <property type="match status" value="1"/>
</dbReference>
<dbReference type="GO" id="GO:0005886">
    <property type="term" value="C:plasma membrane"/>
    <property type="evidence" value="ECO:0007669"/>
    <property type="project" value="UniProtKB-SubCell"/>
</dbReference>
<reference evidence="8 9" key="1">
    <citation type="submission" date="2019-09" db="EMBL/GenBank/DDBJ databases">
        <title>Actinomadura physcomitrii sp. nov., a novel actinomycete isolated from moss [Physcomitrium sphaericum (Ludw) Fuernr].</title>
        <authorList>
            <person name="Zhuang X."/>
            <person name="Liu C."/>
        </authorList>
    </citation>
    <scope>NUCLEOTIDE SEQUENCE [LARGE SCALE GENOMIC DNA]</scope>
    <source>
        <strain evidence="8 9">HMC1</strain>
    </source>
</reference>
<gene>
    <name evidence="8" type="ORF">F8566_29205</name>
</gene>
<keyword evidence="5 7" id="KW-0472">Membrane</keyword>
<evidence type="ECO:0000256" key="4">
    <source>
        <dbReference type="ARBA" id="ARBA00022989"/>
    </source>
</evidence>
<comment type="caution">
    <text evidence="8">The sequence shown here is derived from an EMBL/GenBank/DDBJ whole genome shotgun (WGS) entry which is preliminary data.</text>
</comment>
<name>A0A6H9YVB4_9ACTN</name>
<dbReference type="OrthoDB" id="3542743at2"/>
<accession>A0A6H9YVB4</accession>